<evidence type="ECO:0000313" key="2">
    <source>
        <dbReference type="Proteomes" id="UP000772434"/>
    </source>
</evidence>
<protein>
    <submittedName>
        <fullName evidence="1">Uncharacterized protein</fullName>
    </submittedName>
</protein>
<dbReference type="AlphaFoldDB" id="A0A9P5Q9X2"/>
<sequence>MTKPHVIPDSPDETLSAYRILTRAAYTEGGNLPGYIDYVICSFESTEASFLTAVAVHKHDYLSHIQHFPWYIQPMEWINSGIVMTLTVRNSCLQACLGTMEEVGSNWVWKEQKLLLAVTIQMDCKTLAKVLMGWGKVYRNFDPSIPVTPAPAHLHARLDLNKSEPLVSSRCV</sequence>
<name>A0A9P5Q9X2_9AGAR</name>
<dbReference type="Proteomes" id="UP000772434">
    <property type="component" value="Unassembled WGS sequence"/>
</dbReference>
<evidence type="ECO:0000313" key="1">
    <source>
        <dbReference type="EMBL" id="KAF9076992.1"/>
    </source>
</evidence>
<dbReference type="EMBL" id="JADNRY010000005">
    <property type="protein sequence ID" value="KAF9076992.1"/>
    <property type="molecule type" value="Genomic_DNA"/>
</dbReference>
<accession>A0A9P5Q9X2</accession>
<keyword evidence="2" id="KW-1185">Reference proteome</keyword>
<organism evidence="1 2">
    <name type="scientific">Rhodocollybia butyracea</name>
    <dbReference type="NCBI Taxonomy" id="206335"/>
    <lineage>
        <taxon>Eukaryota</taxon>
        <taxon>Fungi</taxon>
        <taxon>Dikarya</taxon>
        <taxon>Basidiomycota</taxon>
        <taxon>Agaricomycotina</taxon>
        <taxon>Agaricomycetes</taxon>
        <taxon>Agaricomycetidae</taxon>
        <taxon>Agaricales</taxon>
        <taxon>Marasmiineae</taxon>
        <taxon>Omphalotaceae</taxon>
        <taxon>Rhodocollybia</taxon>
    </lineage>
</organism>
<reference evidence="1" key="1">
    <citation type="submission" date="2020-11" db="EMBL/GenBank/DDBJ databases">
        <authorList>
            <consortium name="DOE Joint Genome Institute"/>
            <person name="Ahrendt S."/>
            <person name="Riley R."/>
            <person name="Andreopoulos W."/>
            <person name="Labutti K."/>
            <person name="Pangilinan J."/>
            <person name="Ruiz-Duenas F.J."/>
            <person name="Barrasa J.M."/>
            <person name="Sanchez-Garcia M."/>
            <person name="Camarero S."/>
            <person name="Miyauchi S."/>
            <person name="Serrano A."/>
            <person name="Linde D."/>
            <person name="Babiker R."/>
            <person name="Drula E."/>
            <person name="Ayuso-Fernandez I."/>
            <person name="Pacheco R."/>
            <person name="Padilla G."/>
            <person name="Ferreira P."/>
            <person name="Barriuso J."/>
            <person name="Kellner H."/>
            <person name="Castanera R."/>
            <person name="Alfaro M."/>
            <person name="Ramirez L."/>
            <person name="Pisabarro A.G."/>
            <person name="Kuo A."/>
            <person name="Tritt A."/>
            <person name="Lipzen A."/>
            <person name="He G."/>
            <person name="Yan M."/>
            <person name="Ng V."/>
            <person name="Cullen D."/>
            <person name="Martin F."/>
            <person name="Rosso M.-N."/>
            <person name="Henrissat B."/>
            <person name="Hibbett D."/>
            <person name="Martinez A.T."/>
            <person name="Grigoriev I.V."/>
        </authorList>
    </citation>
    <scope>NUCLEOTIDE SEQUENCE</scope>
    <source>
        <strain evidence="1">AH 40177</strain>
    </source>
</reference>
<comment type="caution">
    <text evidence="1">The sequence shown here is derived from an EMBL/GenBank/DDBJ whole genome shotgun (WGS) entry which is preliminary data.</text>
</comment>
<proteinExistence type="predicted"/>
<gene>
    <name evidence="1" type="ORF">BDP27DRAFT_1414124</name>
</gene>